<dbReference type="EMBL" id="CAJOBD010003130">
    <property type="protein sequence ID" value="CAF3930399.1"/>
    <property type="molecule type" value="Genomic_DNA"/>
</dbReference>
<dbReference type="AlphaFoldDB" id="A0A819JBL6"/>
<reference evidence="3" key="1">
    <citation type="submission" date="2021-02" db="EMBL/GenBank/DDBJ databases">
        <authorList>
            <person name="Nowell W R."/>
        </authorList>
    </citation>
    <scope>NUCLEOTIDE SEQUENCE</scope>
</reference>
<evidence type="ECO:0000313" key="3">
    <source>
        <dbReference type="EMBL" id="CAF3930399.1"/>
    </source>
</evidence>
<comment type="caution">
    <text evidence="3">The sequence shown here is derived from an EMBL/GenBank/DDBJ whole genome shotgun (WGS) entry which is preliminary data.</text>
</comment>
<feature type="region of interest" description="Disordered" evidence="1">
    <location>
        <begin position="91"/>
        <end position="124"/>
    </location>
</feature>
<gene>
    <name evidence="3" type="ORF">JBS370_LOCUS22424</name>
    <name evidence="2" type="ORF">ZHD862_LOCUS33161</name>
</gene>
<protein>
    <recommendedName>
        <fullName evidence="5">Mos1 transposase HTH domain-containing protein</fullName>
    </recommendedName>
</protein>
<organism evidence="3 4">
    <name type="scientific">Rotaria sordida</name>
    <dbReference type="NCBI Taxonomy" id="392033"/>
    <lineage>
        <taxon>Eukaryota</taxon>
        <taxon>Metazoa</taxon>
        <taxon>Spiralia</taxon>
        <taxon>Gnathifera</taxon>
        <taxon>Rotifera</taxon>
        <taxon>Eurotatoria</taxon>
        <taxon>Bdelloidea</taxon>
        <taxon>Philodinida</taxon>
        <taxon>Philodinidae</taxon>
        <taxon>Rotaria</taxon>
    </lineage>
</organism>
<accession>A0A819JBL6</accession>
<dbReference type="EMBL" id="CAJNOT010003828">
    <property type="protein sequence ID" value="CAF1401677.1"/>
    <property type="molecule type" value="Genomic_DNA"/>
</dbReference>
<evidence type="ECO:0000313" key="2">
    <source>
        <dbReference type="EMBL" id="CAF1401677.1"/>
    </source>
</evidence>
<sequence length="124" mass="14416">MSETFRQYIKIRTFLGYRPKEILLELQNAFGDEAPTYANVQRWSKRFRDAIDSPLGSPLGSQLNFQTEDYQQLDGNKINEDNNNNQIEKQMNTNAKKSESSHSTVNKSKRSLTIHSKSQRFINE</sequence>
<proteinExistence type="predicted"/>
<dbReference type="Proteomes" id="UP000663864">
    <property type="component" value="Unassembled WGS sequence"/>
</dbReference>
<feature type="compositionally biased region" description="Polar residues" evidence="1">
    <location>
        <begin position="91"/>
        <end position="106"/>
    </location>
</feature>
<feature type="compositionally biased region" description="Polar residues" evidence="1">
    <location>
        <begin position="113"/>
        <end position="124"/>
    </location>
</feature>
<name>A0A819JBL6_9BILA</name>
<evidence type="ECO:0000256" key="1">
    <source>
        <dbReference type="SAM" id="MobiDB-lite"/>
    </source>
</evidence>
<evidence type="ECO:0008006" key="5">
    <source>
        <dbReference type="Google" id="ProtNLM"/>
    </source>
</evidence>
<dbReference type="Proteomes" id="UP000663836">
    <property type="component" value="Unassembled WGS sequence"/>
</dbReference>
<evidence type="ECO:0000313" key="4">
    <source>
        <dbReference type="Proteomes" id="UP000663836"/>
    </source>
</evidence>